<dbReference type="InterPro" id="IPR009839">
    <property type="entry name" value="SseB_N"/>
</dbReference>
<keyword evidence="4" id="KW-1185">Reference proteome</keyword>
<dbReference type="Proteomes" id="UP001595765">
    <property type="component" value="Unassembled WGS sequence"/>
</dbReference>
<dbReference type="Pfam" id="PF07179">
    <property type="entry name" value="SseB"/>
    <property type="match status" value="1"/>
</dbReference>
<evidence type="ECO:0000313" key="4">
    <source>
        <dbReference type="Proteomes" id="UP001595765"/>
    </source>
</evidence>
<reference evidence="4" key="1">
    <citation type="journal article" date="2019" name="Int. J. Syst. Evol. Microbiol.">
        <title>The Global Catalogue of Microorganisms (GCM) 10K type strain sequencing project: providing services to taxonomists for standard genome sequencing and annotation.</title>
        <authorList>
            <consortium name="The Broad Institute Genomics Platform"/>
            <consortium name="The Broad Institute Genome Sequencing Center for Infectious Disease"/>
            <person name="Wu L."/>
            <person name="Ma J."/>
        </authorList>
    </citation>
    <scope>NUCLEOTIDE SEQUENCE [LARGE SCALE GENOMIC DNA]</scope>
    <source>
        <strain evidence="4">CGMCC 4.7237</strain>
    </source>
</reference>
<proteinExistence type="predicted"/>
<feature type="region of interest" description="Disordered" evidence="1">
    <location>
        <begin position="50"/>
        <end position="85"/>
    </location>
</feature>
<comment type="caution">
    <text evidence="3">The sequence shown here is derived from an EMBL/GenBank/DDBJ whole genome shotgun (WGS) entry which is preliminary data.</text>
</comment>
<dbReference type="EMBL" id="JBHSBB010000006">
    <property type="protein sequence ID" value="MFC4030946.1"/>
    <property type="molecule type" value="Genomic_DNA"/>
</dbReference>
<gene>
    <name evidence="3" type="ORF">ACFO3J_05625</name>
</gene>
<evidence type="ECO:0000259" key="2">
    <source>
        <dbReference type="Pfam" id="PF07179"/>
    </source>
</evidence>
<sequence>MTDINPDGMNPDGALPPAQRALHEIAQGSENVIALSTLAVSEVLLPVPALDEFPEDPQGPGNTAGPESLEGPGGADGSAAAEPPREIQLPVYEQDDGRQLVPVFTSETRMAEALPTTRRYRLVQLAALSGAWPSDELILSIDTGSPDALSISGEGVKALAGLVGGT</sequence>
<evidence type="ECO:0000313" key="3">
    <source>
        <dbReference type="EMBL" id="MFC4030946.1"/>
    </source>
</evidence>
<name>A0ABV8HL10_9ACTN</name>
<organism evidence="3 4">
    <name type="scientific">Streptomyces polygonati</name>
    <dbReference type="NCBI Taxonomy" id="1617087"/>
    <lineage>
        <taxon>Bacteria</taxon>
        <taxon>Bacillati</taxon>
        <taxon>Actinomycetota</taxon>
        <taxon>Actinomycetes</taxon>
        <taxon>Kitasatosporales</taxon>
        <taxon>Streptomycetaceae</taxon>
        <taxon>Streptomyces</taxon>
    </lineage>
</organism>
<evidence type="ECO:0000256" key="1">
    <source>
        <dbReference type="SAM" id="MobiDB-lite"/>
    </source>
</evidence>
<accession>A0ABV8HL10</accession>
<protein>
    <submittedName>
        <fullName evidence="3">SseB family protein</fullName>
    </submittedName>
</protein>
<feature type="domain" description="SseB protein N-terminal" evidence="2">
    <location>
        <begin position="20"/>
        <end position="157"/>
    </location>
</feature>
<dbReference type="RefSeq" id="WP_386426682.1">
    <property type="nucleotide sequence ID" value="NZ_JBHSBB010000006.1"/>
</dbReference>